<keyword evidence="3" id="KW-0173">Coenzyme A biosynthesis</keyword>
<comment type="caution">
    <text evidence="5">The sequence shown here is derived from an EMBL/GenBank/DDBJ whole genome shotgun (WGS) entry which is preliminary data.</text>
</comment>
<reference evidence="5 6" key="1">
    <citation type="submission" date="2023-05" db="EMBL/GenBank/DDBJ databases">
        <title>[ruminococcus] sp. nov., isolated from a pig farm feces dump.</title>
        <authorList>
            <person name="Chang Y.-H."/>
        </authorList>
    </citation>
    <scope>NUCLEOTIDE SEQUENCE [LARGE SCALE GENOMIC DNA]</scope>
    <source>
        <strain evidence="5 6">YH-rum2234</strain>
    </source>
</reference>
<evidence type="ECO:0000256" key="2">
    <source>
        <dbReference type="ARBA" id="ARBA00022840"/>
    </source>
</evidence>
<dbReference type="GO" id="GO:0005737">
    <property type="term" value="C:cytoplasm"/>
    <property type="evidence" value="ECO:0007669"/>
    <property type="project" value="UniProtKB-SubCell"/>
</dbReference>
<evidence type="ECO:0000256" key="1">
    <source>
        <dbReference type="ARBA" id="ARBA00022741"/>
    </source>
</evidence>
<dbReference type="Pfam" id="PF01121">
    <property type="entry name" value="CoaE"/>
    <property type="match status" value="1"/>
</dbReference>
<dbReference type="GO" id="GO:0004140">
    <property type="term" value="F:dephospho-CoA kinase activity"/>
    <property type="evidence" value="ECO:0007669"/>
    <property type="project" value="UniProtKB-UniRule"/>
</dbReference>
<sequence>MRIIGVTGGVGAGKSTVLKVLKEEYGAELLMADEIGRELMEPGAACFRPVIEVFGETVIGEDGRLNRGKIAEAVFKDPEALKKLNGIIHPAVRREIERRLSLLRMTEPEKTAVIESAILIEAGYEEICPEIWYVRADKETRIGRLMESRGYSREKCLEVMANQMADEELLARATAVINNGGSRTSTKEQIASLMAL</sequence>
<comment type="catalytic activity">
    <reaction evidence="3">
        <text>3'-dephospho-CoA + ATP = ADP + CoA + H(+)</text>
        <dbReference type="Rhea" id="RHEA:18245"/>
        <dbReference type="ChEBI" id="CHEBI:15378"/>
        <dbReference type="ChEBI" id="CHEBI:30616"/>
        <dbReference type="ChEBI" id="CHEBI:57287"/>
        <dbReference type="ChEBI" id="CHEBI:57328"/>
        <dbReference type="ChEBI" id="CHEBI:456216"/>
        <dbReference type="EC" id="2.7.1.24"/>
    </reaction>
</comment>
<comment type="function">
    <text evidence="3">Catalyzes the phosphorylation of the 3'-hydroxyl group of dephosphocoenzyme A to form coenzyme A.</text>
</comment>
<dbReference type="EMBL" id="JASGBQ010000004">
    <property type="protein sequence ID" value="MDI9241723.1"/>
    <property type="molecule type" value="Genomic_DNA"/>
</dbReference>
<accession>A0AAP4F0E4</accession>
<dbReference type="EC" id="2.7.1.24" evidence="3 4"/>
<dbReference type="RefSeq" id="WP_283230233.1">
    <property type="nucleotide sequence ID" value="NZ_JASGBQ010000004.1"/>
</dbReference>
<dbReference type="Gene3D" id="3.40.50.300">
    <property type="entry name" value="P-loop containing nucleotide triphosphate hydrolases"/>
    <property type="match status" value="1"/>
</dbReference>
<comment type="similarity">
    <text evidence="3">Belongs to the CoaE family.</text>
</comment>
<dbReference type="PROSITE" id="PS51219">
    <property type="entry name" value="DPCK"/>
    <property type="match status" value="1"/>
</dbReference>
<evidence type="ECO:0000256" key="3">
    <source>
        <dbReference type="HAMAP-Rule" id="MF_00376"/>
    </source>
</evidence>
<protein>
    <recommendedName>
        <fullName evidence="3 4">Dephospho-CoA kinase</fullName>
        <ecNumber evidence="3 4">2.7.1.24</ecNumber>
    </recommendedName>
    <alternativeName>
        <fullName evidence="3">Dephosphocoenzyme A kinase</fullName>
    </alternativeName>
</protein>
<dbReference type="AlphaFoldDB" id="A0AAP4F0E4"/>
<feature type="binding site" evidence="3">
    <location>
        <begin position="11"/>
        <end position="16"/>
    </location>
    <ligand>
        <name>ATP</name>
        <dbReference type="ChEBI" id="CHEBI:30616"/>
    </ligand>
</feature>
<dbReference type="PANTHER" id="PTHR10695:SF46">
    <property type="entry name" value="BIFUNCTIONAL COENZYME A SYNTHASE-RELATED"/>
    <property type="match status" value="1"/>
</dbReference>
<dbReference type="InterPro" id="IPR027417">
    <property type="entry name" value="P-loop_NTPase"/>
</dbReference>
<keyword evidence="3 5" id="KW-0418">Kinase</keyword>
<dbReference type="GO" id="GO:0015937">
    <property type="term" value="P:coenzyme A biosynthetic process"/>
    <property type="evidence" value="ECO:0007669"/>
    <property type="project" value="UniProtKB-UniRule"/>
</dbReference>
<proteinExistence type="inferred from homology"/>
<dbReference type="HAMAP" id="MF_00376">
    <property type="entry name" value="Dephospho_CoA_kinase"/>
    <property type="match status" value="1"/>
</dbReference>
<dbReference type="GO" id="GO:0005524">
    <property type="term" value="F:ATP binding"/>
    <property type="evidence" value="ECO:0007669"/>
    <property type="project" value="UniProtKB-UniRule"/>
</dbReference>
<name>A0AAP4F0E4_9FIRM</name>
<dbReference type="PANTHER" id="PTHR10695">
    <property type="entry name" value="DEPHOSPHO-COA KINASE-RELATED"/>
    <property type="match status" value="1"/>
</dbReference>
<dbReference type="Proteomes" id="UP001300383">
    <property type="component" value="Unassembled WGS sequence"/>
</dbReference>
<keyword evidence="3" id="KW-0963">Cytoplasm</keyword>
<keyword evidence="2 3" id="KW-0067">ATP-binding</keyword>
<keyword evidence="1 3" id="KW-0547">Nucleotide-binding</keyword>
<evidence type="ECO:0000313" key="5">
    <source>
        <dbReference type="EMBL" id="MDI9241723.1"/>
    </source>
</evidence>
<dbReference type="NCBIfam" id="TIGR00152">
    <property type="entry name" value="dephospho-CoA kinase"/>
    <property type="match status" value="1"/>
</dbReference>
<dbReference type="SUPFAM" id="SSF52540">
    <property type="entry name" value="P-loop containing nucleoside triphosphate hydrolases"/>
    <property type="match status" value="1"/>
</dbReference>
<comment type="pathway">
    <text evidence="3">Cofactor biosynthesis; coenzyme A biosynthesis; CoA from (R)-pantothenate: step 5/5.</text>
</comment>
<gene>
    <name evidence="3 5" type="primary">coaE</name>
    <name evidence="5" type="ORF">QJ036_04410</name>
</gene>
<organism evidence="5 6">
    <name type="scientific">Fusibacillus kribbianus</name>
    <dbReference type="NCBI Taxonomy" id="3044208"/>
    <lineage>
        <taxon>Bacteria</taxon>
        <taxon>Bacillati</taxon>
        <taxon>Bacillota</taxon>
        <taxon>Clostridia</taxon>
        <taxon>Lachnospirales</taxon>
        <taxon>Lachnospiraceae</taxon>
        <taxon>Fusibacillus</taxon>
    </lineage>
</organism>
<keyword evidence="3 5" id="KW-0808">Transferase</keyword>
<evidence type="ECO:0000313" key="6">
    <source>
        <dbReference type="Proteomes" id="UP001300383"/>
    </source>
</evidence>
<evidence type="ECO:0000256" key="4">
    <source>
        <dbReference type="NCBIfam" id="TIGR00152"/>
    </source>
</evidence>
<dbReference type="InterPro" id="IPR001977">
    <property type="entry name" value="Depp_CoAkinase"/>
</dbReference>
<keyword evidence="6" id="KW-1185">Reference proteome</keyword>
<comment type="subcellular location">
    <subcellularLocation>
        <location evidence="3">Cytoplasm</location>
    </subcellularLocation>
</comment>
<dbReference type="CDD" id="cd02022">
    <property type="entry name" value="DPCK"/>
    <property type="match status" value="1"/>
</dbReference>